<dbReference type="Gene3D" id="3.40.50.1110">
    <property type="entry name" value="SGNH hydrolase"/>
    <property type="match status" value="1"/>
</dbReference>
<dbReference type="EMBL" id="OBEK01000001">
    <property type="protein sequence ID" value="SNZ04286.1"/>
    <property type="molecule type" value="Genomic_DNA"/>
</dbReference>
<protein>
    <submittedName>
        <fullName evidence="3">Lysophospholipase L1</fullName>
    </submittedName>
</protein>
<dbReference type="AlphaFoldDB" id="A0A285N8J2"/>
<dbReference type="InterPro" id="IPR013830">
    <property type="entry name" value="SGNH_hydro"/>
</dbReference>
<dbReference type="RefSeq" id="WP_097039070.1">
    <property type="nucleotide sequence ID" value="NZ_OBEK01000001.1"/>
</dbReference>
<gene>
    <name evidence="3" type="ORF">SAMN05421503_0593</name>
</gene>
<dbReference type="InterPro" id="IPR036514">
    <property type="entry name" value="SGNH_hydro_sf"/>
</dbReference>
<dbReference type="GO" id="GO:0004622">
    <property type="term" value="F:phosphatidylcholine lysophospholipase activity"/>
    <property type="evidence" value="ECO:0007669"/>
    <property type="project" value="TreeGrafter"/>
</dbReference>
<dbReference type="PANTHER" id="PTHR30383:SF27">
    <property type="entry name" value="SPORE GERMINATION LIPASE LIPC"/>
    <property type="match status" value="1"/>
</dbReference>
<accession>A0A285N8J2</accession>
<organism evidence="3 4">
    <name type="scientific">Terribacillus aidingensis</name>
    <dbReference type="NCBI Taxonomy" id="586416"/>
    <lineage>
        <taxon>Bacteria</taxon>
        <taxon>Bacillati</taxon>
        <taxon>Bacillota</taxon>
        <taxon>Bacilli</taxon>
        <taxon>Bacillales</taxon>
        <taxon>Bacillaceae</taxon>
        <taxon>Terribacillus</taxon>
    </lineage>
</organism>
<evidence type="ECO:0000256" key="1">
    <source>
        <dbReference type="SAM" id="Phobius"/>
    </source>
</evidence>
<dbReference type="Pfam" id="PF13472">
    <property type="entry name" value="Lipase_GDSL_2"/>
    <property type="match status" value="1"/>
</dbReference>
<evidence type="ECO:0000313" key="3">
    <source>
        <dbReference type="EMBL" id="SNZ04286.1"/>
    </source>
</evidence>
<evidence type="ECO:0000259" key="2">
    <source>
        <dbReference type="Pfam" id="PF13472"/>
    </source>
</evidence>
<keyword evidence="1" id="KW-0472">Membrane</keyword>
<dbReference type="PANTHER" id="PTHR30383">
    <property type="entry name" value="THIOESTERASE 1/PROTEASE 1/LYSOPHOSPHOLIPASE L1"/>
    <property type="match status" value="1"/>
</dbReference>
<feature type="transmembrane region" description="Helical" evidence="1">
    <location>
        <begin position="7"/>
        <end position="27"/>
    </location>
</feature>
<feature type="domain" description="SGNH hydrolase-type esterase" evidence="2">
    <location>
        <begin position="92"/>
        <end position="280"/>
    </location>
</feature>
<evidence type="ECO:0000313" key="4">
    <source>
        <dbReference type="Proteomes" id="UP000219356"/>
    </source>
</evidence>
<keyword evidence="1" id="KW-1133">Transmembrane helix</keyword>
<keyword evidence="1" id="KW-0812">Transmembrane</keyword>
<keyword evidence="4" id="KW-1185">Reference proteome</keyword>
<dbReference type="SUPFAM" id="SSF52266">
    <property type="entry name" value="SGNH hydrolase"/>
    <property type="match status" value="1"/>
</dbReference>
<dbReference type="InterPro" id="IPR051532">
    <property type="entry name" value="Ester_Hydrolysis_Enzymes"/>
</dbReference>
<dbReference type="OrthoDB" id="252349at2"/>
<sequence length="303" mass="34201">MQQRKVYLIIASFLLAIVIGAGMIFAVSDKRATVTNAPSEVVPIEDSATESTEDILGKSEDTDTSSEIKDAFQRLFNDTIGLFIKEDLHITAIGDSLTQGVGDKTDKGGYVGILQRTFEQTEDRVKIDNFGKRGNRTDQLLKRMEDPVISASLENADVVLITIGANDIMKVTKDHFTNLDYEDYSKAMPAYEERVKEIFQKIDSLNPDAEVYLIGFYNPFEENFPELKDQLGTIIKEYNSIGEKIAQDEEQHYIETADLFQNETADLLSDDYFHPNEIGYGKVAERVLESIKPVIQEEEEDEE</sequence>
<proteinExistence type="predicted"/>
<reference evidence="4" key="1">
    <citation type="submission" date="2017-09" db="EMBL/GenBank/DDBJ databases">
        <authorList>
            <person name="Varghese N."/>
            <person name="Submissions S."/>
        </authorList>
    </citation>
    <scope>NUCLEOTIDE SEQUENCE [LARGE SCALE GENOMIC DNA]</scope>
    <source>
        <strain evidence="4">CGMCC 1.8913</strain>
    </source>
</reference>
<dbReference type="Proteomes" id="UP000219356">
    <property type="component" value="Unassembled WGS sequence"/>
</dbReference>
<name>A0A285N8J2_9BACI</name>
<dbReference type="STRING" id="586416.GZ22_14910"/>